<gene>
    <name evidence="3" type="ORF">CTOB1V02_LOCUS14987</name>
</gene>
<dbReference type="SMART" id="SM00893">
    <property type="entry name" value="ETF"/>
    <property type="match status" value="1"/>
</dbReference>
<feature type="domain" description="Electron transfer flavoprotein alpha/beta-subunit N-terminal" evidence="2">
    <location>
        <begin position="5"/>
        <end position="187"/>
    </location>
</feature>
<dbReference type="InterPro" id="IPR012255">
    <property type="entry name" value="ETF_b"/>
</dbReference>
<accession>A0A7R8ZU72</accession>
<name>A0A7R8ZU72_9CRUS</name>
<protein>
    <recommendedName>
        <fullName evidence="2">Electron transfer flavoprotein alpha/beta-subunit N-terminal domain-containing protein</fullName>
    </recommendedName>
</protein>
<dbReference type="Gene3D" id="3.40.50.620">
    <property type="entry name" value="HUPs"/>
    <property type="match status" value="1"/>
</dbReference>
<dbReference type="InterPro" id="IPR033948">
    <property type="entry name" value="ETF_beta_N"/>
</dbReference>
<sequence length="235" mass="25736">MTEDKKAISTKNLGFTISPHEECAVEEAIQLVEKHGGESVVLTLGPEQADEQVRDCLARGIDRGVVVETDGGEWDSGETAHALAQVIREENGKSPFDLILFGTESADSGCCQVGIRVAHALGLPCISAIKKLEPGKDEARAWREVEEGWEVFELPMPCVVTVKEGLNLPRYPSLRGTMKAKKKRIDRQSGMKKGAELQFLQFSYPPEQKKEVIMLGDGPATAPKIVEVLKNLEVL</sequence>
<dbReference type="EMBL" id="OB685407">
    <property type="protein sequence ID" value="CAD7237172.1"/>
    <property type="molecule type" value="Genomic_DNA"/>
</dbReference>
<dbReference type="InterPro" id="IPR014730">
    <property type="entry name" value="ETF_a/b_N"/>
</dbReference>
<evidence type="ECO:0000313" key="3">
    <source>
        <dbReference type="EMBL" id="CAD7237172.1"/>
    </source>
</evidence>
<dbReference type="GO" id="GO:0005759">
    <property type="term" value="C:mitochondrial matrix"/>
    <property type="evidence" value="ECO:0007669"/>
    <property type="project" value="UniProtKB-SubCell"/>
</dbReference>
<dbReference type="SUPFAM" id="SSF52402">
    <property type="entry name" value="Adenine nucleotide alpha hydrolases-like"/>
    <property type="match status" value="1"/>
</dbReference>
<evidence type="ECO:0000256" key="1">
    <source>
        <dbReference type="ARBA" id="ARBA00004305"/>
    </source>
</evidence>
<dbReference type="PIRSF" id="PIRSF000090">
    <property type="entry name" value="Beta-ETF"/>
    <property type="match status" value="1"/>
</dbReference>
<comment type="subcellular location">
    <subcellularLocation>
        <location evidence="1">Mitochondrion matrix</location>
    </subcellularLocation>
</comment>
<dbReference type="PANTHER" id="PTHR21294">
    <property type="entry name" value="ELECTRON TRANSFER FLAVOPROTEIN BETA-SUBUNIT"/>
    <property type="match status" value="1"/>
</dbReference>
<feature type="non-terminal residue" evidence="3">
    <location>
        <position position="235"/>
    </location>
</feature>
<proteinExistence type="predicted"/>
<dbReference type="GO" id="GO:0009055">
    <property type="term" value="F:electron transfer activity"/>
    <property type="evidence" value="ECO:0007669"/>
    <property type="project" value="InterPro"/>
</dbReference>
<reference evidence="3" key="1">
    <citation type="submission" date="2020-11" db="EMBL/GenBank/DDBJ databases">
        <authorList>
            <person name="Tran Van P."/>
        </authorList>
    </citation>
    <scope>NUCLEOTIDE SEQUENCE</scope>
</reference>
<dbReference type="CDD" id="cd01714">
    <property type="entry name" value="ETF_beta"/>
    <property type="match status" value="1"/>
</dbReference>
<organism evidence="3">
    <name type="scientific">Cyprideis torosa</name>
    <dbReference type="NCBI Taxonomy" id="163714"/>
    <lineage>
        <taxon>Eukaryota</taxon>
        <taxon>Metazoa</taxon>
        <taxon>Ecdysozoa</taxon>
        <taxon>Arthropoda</taxon>
        <taxon>Crustacea</taxon>
        <taxon>Oligostraca</taxon>
        <taxon>Ostracoda</taxon>
        <taxon>Podocopa</taxon>
        <taxon>Podocopida</taxon>
        <taxon>Cytherocopina</taxon>
        <taxon>Cytheroidea</taxon>
        <taxon>Cytherideidae</taxon>
        <taxon>Cyprideis</taxon>
    </lineage>
</organism>
<evidence type="ECO:0000259" key="2">
    <source>
        <dbReference type="SMART" id="SM00893"/>
    </source>
</evidence>
<dbReference type="InterPro" id="IPR014729">
    <property type="entry name" value="Rossmann-like_a/b/a_fold"/>
</dbReference>
<dbReference type="Pfam" id="PF01012">
    <property type="entry name" value="ETF"/>
    <property type="match status" value="1"/>
</dbReference>
<dbReference type="AlphaFoldDB" id="A0A7R8ZU72"/>